<reference evidence="1" key="2">
    <citation type="journal article" date="2022" name="New Phytol.">
        <title>Evolutionary transition to the ectomycorrhizal habit in the genomes of a hyperdiverse lineage of mushroom-forming fungi.</title>
        <authorList>
            <person name="Looney B."/>
            <person name="Miyauchi S."/>
            <person name="Morin E."/>
            <person name="Drula E."/>
            <person name="Courty P.E."/>
            <person name="Kohler A."/>
            <person name="Kuo A."/>
            <person name="LaButti K."/>
            <person name="Pangilinan J."/>
            <person name="Lipzen A."/>
            <person name="Riley R."/>
            <person name="Andreopoulos W."/>
            <person name="He G."/>
            <person name="Johnson J."/>
            <person name="Nolan M."/>
            <person name="Tritt A."/>
            <person name="Barry K.W."/>
            <person name="Grigoriev I.V."/>
            <person name="Nagy L.G."/>
            <person name="Hibbett D."/>
            <person name="Henrissat B."/>
            <person name="Matheny P.B."/>
            <person name="Labbe J."/>
            <person name="Martin F.M."/>
        </authorList>
    </citation>
    <scope>NUCLEOTIDE SEQUENCE</scope>
    <source>
        <strain evidence="1">EC-137</strain>
    </source>
</reference>
<name>A0ACB8QK75_9AGAM</name>
<proteinExistence type="predicted"/>
<evidence type="ECO:0000313" key="1">
    <source>
        <dbReference type="EMBL" id="KAI0032229.1"/>
    </source>
</evidence>
<comment type="caution">
    <text evidence="1">The sequence shown here is derived from an EMBL/GenBank/DDBJ whole genome shotgun (WGS) entry which is preliminary data.</text>
</comment>
<dbReference type="EMBL" id="MU273552">
    <property type="protein sequence ID" value="KAI0032229.1"/>
    <property type="molecule type" value="Genomic_DNA"/>
</dbReference>
<reference evidence="1" key="1">
    <citation type="submission" date="2021-02" db="EMBL/GenBank/DDBJ databases">
        <authorList>
            <consortium name="DOE Joint Genome Institute"/>
            <person name="Ahrendt S."/>
            <person name="Looney B.P."/>
            <person name="Miyauchi S."/>
            <person name="Morin E."/>
            <person name="Drula E."/>
            <person name="Courty P.E."/>
            <person name="Chicoki N."/>
            <person name="Fauchery L."/>
            <person name="Kohler A."/>
            <person name="Kuo A."/>
            <person name="Labutti K."/>
            <person name="Pangilinan J."/>
            <person name="Lipzen A."/>
            <person name="Riley R."/>
            <person name="Andreopoulos W."/>
            <person name="He G."/>
            <person name="Johnson J."/>
            <person name="Barry K.W."/>
            <person name="Grigoriev I.V."/>
            <person name="Nagy L."/>
            <person name="Hibbett D."/>
            <person name="Henrissat B."/>
            <person name="Matheny P.B."/>
            <person name="Labbe J."/>
            <person name="Martin F."/>
        </authorList>
    </citation>
    <scope>NUCLEOTIDE SEQUENCE</scope>
    <source>
        <strain evidence="1">EC-137</strain>
    </source>
</reference>
<evidence type="ECO:0000313" key="2">
    <source>
        <dbReference type="Proteomes" id="UP000814128"/>
    </source>
</evidence>
<accession>A0ACB8QK75</accession>
<sequence>MVRYSPLFFRFSHAGLSSDEKKVKLLEIFHETLKELEKLAPKMKGIVQQSVKDVLQTLVEEELVCTDKIGSSNFFWSFPSQRGVEVKSRLERAERETHELQKRLNETRADIAVEEEKRPRSDTRTAAEERLAAAVREVDALQAEVGAYGACDPAVVEAKRRAVLLAHEAAVRWTENYSSLMGYVRRMDPSLEVGEVQQALGIGDDYEDIC</sequence>
<keyword evidence="2" id="KW-1185">Reference proteome</keyword>
<protein>
    <submittedName>
        <fullName evidence="1">Meiotic nuclear division protein 1</fullName>
    </submittedName>
</protein>
<gene>
    <name evidence="1" type="ORF">K488DRAFT_78589</name>
</gene>
<organism evidence="1 2">
    <name type="scientific">Vararia minispora EC-137</name>
    <dbReference type="NCBI Taxonomy" id="1314806"/>
    <lineage>
        <taxon>Eukaryota</taxon>
        <taxon>Fungi</taxon>
        <taxon>Dikarya</taxon>
        <taxon>Basidiomycota</taxon>
        <taxon>Agaricomycotina</taxon>
        <taxon>Agaricomycetes</taxon>
        <taxon>Russulales</taxon>
        <taxon>Lachnocladiaceae</taxon>
        <taxon>Vararia</taxon>
    </lineage>
</organism>
<dbReference type="Proteomes" id="UP000814128">
    <property type="component" value="Unassembled WGS sequence"/>
</dbReference>